<comment type="caution">
    <text evidence="2">The sequence shown here is derived from an EMBL/GenBank/DDBJ whole genome shotgun (WGS) entry which is preliminary data.</text>
</comment>
<evidence type="ECO:0000313" key="3">
    <source>
        <dbReference type="Proteomes" id="UP000663879"/>
    </source>
</evidence>
<dbReference type="OrthoDB" id="119028at2759"/>
<dbReference type="AlphaFoldDB" id="A0A814F392"/>
<keyword evidence="3" id="KW-1185">Reference proteome</keyword>
<sequence>MMDDIKKIQRIFDTQLFKSATDLFTDKWSKVNGKAIETFLEYFSNQWCKDGNNGWYEGYAPGLPSTTNALSRFMRKLKGIESNEEDEREKNESKRPRMETTQPSIELNYKLCGHCGIKMIKFRYWGCPNICGKN</sequence>
<accession>A0A814F392</accession>
<feature type="compositionally biased region" description="Basic and acidic residues" evidence="1">
    <location>
        <begin position="88"/>
        <end position="98"/>
    </location>
</feature>
<organism evidence="2 3">
    <name type="scientific">Brachionus calyciflorus</name>
    <dbReference type="NCBI Taxonomy" id="104777"/>
    <lineage>
        <taxon>Eukaryota</taxon>
        <taxon>Metazoa</taxon>
        <taxon>Spiralia</taxon>
        <taxon>Gnathifera</taxon>
        <taxon>Rotifera</taxon>
        <taxon>Eurotatoria</taxon>
        <taxon>Monogononta</taxon>
        <taxon>Pseudotrocha</taxon>
        <taxon>Ploima</taxon>
        <taxon>Brachionidae</taxon>
        <taxon>Brachionus</taxon>
    </lineage>
</organism>
<evidence type="ECO:0000256" key="1">
    <source>
        <dbReference type="SAM" id="MobiDB-lite"/>
    </source>
</evidence>
<protein>
    <submittedName>
        <fullName evidence="2">Uncharacterized protein</fullName>
    </submittedName>
</protein>
<dbReference type="EMBL" id="CAJNOC010003316">
    <property type="protein sequence ID" value="CAF0977379.1"/>
    <property type="molecule type" value="Genomic_DNA"/>
</dbReference>
<name>A0A814F392_9BILA</name>
<dbReference type="Proteomes" id="UP000663879">
    <property type="component" value="Unassembled WGS sequence"/>
</dbReference>
<proteinExistence type="predicted"/>
<reference evidence="2" key="1">
    <citation type="submission" date="2021-02" db="EMBL/GenBank/DDBJ databases">
        <authorList>
            <person name="Nowell W R."/>
        </authorList>
    </citation>
    <scope>NUCLEOTIDE SEQUENCE</scope>
    <source>
        <strain evidence="2">Ploen Becks lab</strain>
    </source>
</reference>
<gene>
    <name evidence="2" type="ORF">OXX778_LOCUS15239</name>
</gene>
<evidence type="ECO:0000313" key="2">
    <source>
        <dbReference type="EMBL" id="CAF0977379.1"/>
    </source>
</evidence>
<feature type="region of interest" description="Disordered" evidence="1">
    <location>
        <begin position="78"/>
        <end position="102"/>
    </location>
</feature>